<dbReference type="RefSeq" id="XP_033377482.1">
    <property type="nucleotide sequence ID" value="XM_033531389.1"/>
</dbReference>
<protein>
    <submittedName>
        <fullName evidence="2">Uncharacterized protein</fullName>
    </submittedName>
</protein>
<sequence>MVGCTWSDKLKSSTVISETAERVQMTRLSPASPSQARKSISAPTGSPTFTKPKSPMTTTGSWVHEDFGASSADRKENTELDKKEKIIEGLQRALKDRDSQIVELRLMGDRSGVLIQELQLSLKRANENMERLQYEFAVSWMANTSDVEVKHNGKAHPGECEDGTDGDKPVPALRETDSNESDLEIEMNSTSRSSNSRDTAEINDELVSSQSCTSSSGTTASAGLSAFESRPEKKIVTVGSAPKLTFPIKNGGKIPARCSDETSKSGLPSAAFDFGLWIVNGKIPDVRYISKDQRASLFKGPTVLVCVGKEKIPNVPKHMFMAVSSKAREHFLNCPADSFFDVADNNIDPADVKDIVAWFTAIGTCKGDTYSLKIQPNHEHNVKLRYAAIVLGMEGYVRHITKHLCDQVREGAVPISLVRSIVHFTSDNDSLMKCLVNNLAHAQVKGKLSAHPKLAAFVSSNPQFSDAAQRIASGMMPKRAVSRGRNESFPDKAGKEAFRSASAKSASPSKKRTKALVSPKSTPRHIAHGVQVLSAREAAKLPRRSA</sequence>
<feature type="region of interest" description="Disordered" evidence="1">
    <location>
        <begin position="22"/>
        <end position="77"/>
    </location>
</feature>
<proteinExistence type="predicted"/>
<name>A0A6A5X872_9PLEO</name>
<feature type="compositionally biased region" description="Basic and acidic residues" evidence="1">
    <location>
        <begin position="63"/>
        <end position="77"/>
    </location>
</feature>
<feature type="compositionally biased region" description="Low complexity" evidence="1">
    <location>
        <begin position="188"/>
        <end position="197"/>
    </location>
</feature>
<evidence type="ECO:0000313" key="3">
    <source>
        <dbReference type="Proteomes" id="UP000799778"/>
    </source>
</evidence>
<feature type="region of interest" description="Disordered" evidence="1">
    <location>
        <begin position="477"/>
        <end position="526"/>
    </location>
</feature>
<accession>A0A6A5X872</accession>
<organism evidence="2 3">
    <name type="scientific">Aaosphaeria arxii CBS 175.79</name>
    <dbReference type="NCBI Taxonomy" id="1450172"/>
    <lineage>
        <taxon>Eukaryota</taxon>
        <taxon>Fungi</taxon>
        <taxon>Dikarya</taxon>
        <taxon>Ascomycota</taxon>
        <taxon>Pezizomycotina</taxon>
        <taxon>Dothideomycetes</taxon>
        <taxon>Pleosporomycetidae</taxon>
        <taxon>Pleosporales</taxon>
        <taxon>Pleosporales incertae sedis</taxon>
        <taxon>Aaosphaeria</taxon>
    </lineage>
</organism>
<dbReference type="AlphaFoldDB" id="A0A6A5X872"/>
<evidence type="ECO:0000313" key="2">
    <source>
        <dbReference type="EMBL" id="KAF2009143.1"/>
    </source>
</evidence>
<feature type="region of interest" description="Disordered" evidence="1">
    <location>
        <begin position="151"/>
        <end position="226"/>
    </location>
</feature>
<dbReference type="GeneID" id="54288786"/>
<feature type="compositionally biased region" description="Low complexity" evidence="1">
    <location>
        <begin position="208"/>
        <end position="226"/>
    </location>
</feature>
<feature type="compositionally biased region" description="Basic and acidic residues" evidence="1">
    <location>
        <begin position="484"/>
        <end position="498"/>
    </location>
</feature>
<dbReference type="OrthoDB" id="3801338at2759"/>
<gene>
    <name evidence="2" type="ORF">BU24DRAFT_455698</name>
</gene>
<dbReference type="Proteomes" id="UP000799778">
    <property type="component" value="Unassembled WGS sequence"/>
</dbReference>
<dbReference type="EMBL" id="ML978079">
    <property type="protein sequence ID" value="KAF2009143.1"/>
    <property type="molecule type" value="Genomic_DNA"/>
</dbReference>
<reference evidence="2" key="1">
    <citation type="journal article" date="2020" name="Stud. Mycol.">
        <title>101 Dothideomycetes genomes: a test case for predicting lifestyles and emergence of pathogens.</title>
        <authorList>
            <person name="Haridas S."/>
            <person name="Albert R."/>
            <person name="Binder M."/>
            <person name="Bloem J."/>
            <person name="Labutti K."/>
            <person name="Salamov A."/>
            <person name="Andreopoulos B."/>
            <person name="Baker S."/>
            <person name="Barry K."/>
            <person name="Bills G."/>
            <person name="Bluhm B."/>
            <person name="Cannon C."/>
            <person name="Castanera R."/>
            <person name="Culley D."/>
            <person name="Daum C."/>
            <person name="Ezra D."/>
            <person name="Gonzalez J."/>
            <person name="Henrissat B."/>
            <person name="Kuo A."/>
            <person name="Liang C."/>
            <person name="Lipzen A."/>
            <person name="Lutzoni F."/>
            <person name="Magnuson J."/>
            <person name="Mondo S."/>
            <person name="Nolan M."/>
            <person name="Ohm R."/>
            <person name="Pangilinan J."/>
            <person name="Park H.-J."/>
            <person name="Ramirez L."/>
            <person name="Alfaro M."/>
            <person name="Sun H."/>
            <person name="Tritt A."/>
            <person name="Yoshinaga Y."/>
            <person name="Zwiers L.-H."/>
            <person name="Turgeon B."/>
            <person name="Goodwin S."/>
            <person name="Spatafora J."/>
            <person name="Crous P."/>
            <person name="Grigoriev I."/>
        </authorList>
    </citation>
    <scope>NUCLEOTIDE SEQUENCE</scope>
    <source>
        <strain evidence="2">CBS 175.79</strain>
    </source>
</reference>
<evidence type="ECO:0000256" key="1">
    <source>
        <dbReference type="SAM" id="MobiDB-lite"/>
    </source>
</evidence>
<keyword evidence="3" id="KW-1185">Reference proteome</keyword>
<feature type="compositionally biased region" description="Polar residues" evidence="1">
    <location>
        <begin position="26"/>
        <end position="61"/>
    </location>
</feature>
<feature type="compositionally biased region" description="Low complexity" evidence="1">
    <location>
        <begin position="499"/>
        <end position="508"/>
    </location>
</feature>